<dbReference type="RefSeq" id="WP_319012936.1">
    <property type="nucleotide sequence ID" value="NZ_JAWJZF010000504.1"/>
</dbReference>
<keyword evidence="6" id="KW-1185">Reference proteome</keyword>
<dbReference type="InterPro" id="IPR018060">
    <property type="entry name" value="HTH_AraC"/>
</dbReference>
<feature type="domain" description="HTH araC/xylS-type" evidence="4">
    <location>
        <begin position="132"/>
        <end position="229"/>
    </location>
</feature>
<dbReference type="PANTHER" id="PTHR46796">
    <property type="entry name" value="HTH-TYPE TRANSCRIPTIONAL ACTIVATOR RHAS-RELATED"/>
    <property type="match status" value="1"/>
</dbReference>
<evidence type="ECO:0000256" key="3">
    <source>
        <dbReference type="ARBA" id="ARBA00023163"/>
    </source>
</evidence>
<proteinExistence type="predicted"/>
<organism evidence="5 6">
    <name type="scientific">Streptomyces roseolus</name>
    <dbReference type="NCBI Taxonomy" id="67358"/>
    <lineage>
        <taxon>Bacteria</taxon>
        <taxon>Bacillati</taxon>
        <taxon>Actinomycetota</taxon>
        <taxon>Actinomycetes</taxon>
        <taxon>Kitasatosporales</taxon>
        <taxon>Streptomycetaceae</taxon>
        <taxon>Streptomyces</taxon>
    </lineage>
</organism>
<dbReference type="Proteomes" id="UP001278571">
    <property type="component" value="Unassembled WGS sequence"/>
</dbReference>
<keyword evidence="3" id="KW-0804">Transcription</keyword>
<sequence>MEERWNGSVVLEAGRLRFRGRLGTTHAHAHAAVQLVIVRSGTVELADRYGGRLAVSAAVIPSRATHSLHAEDAQGTVVYYDSDSRSGRALRSRFPCAPGDRVTDWVSAAGAGWSPDAPAGGRTAAAPHPAVGRAVDRVRSRLHGPVSLEEVATALHLSPSRLGHLFAEELGLPFPAYVRWARIRRAIELVRAGATLTQAACGAGFCDSSHLTRVVHEMFGMAPSQLLRDVRWEPGPQRIRPSGPGRAGAL</sequence>
<dbReference type="InterPro" id="IPR050204">
    <property type="entry name" value="AraC_XylS_family_regulators"/>
</dbReference>
<evidence type="ECO:0000313" key="6">
    <source>
        <dbReference type="Proteomes" id="UP001278571"/>
    </source>
</evidence>
<dbReference type="SMART" id="SM00342">
    <property type="entry name" value="HTH_ARAC"/>
    <property type="match status" value="1"/>
</dbReference>
<accession>A0ABU4KG82</accession>
<dbReference type="PROSITE" id="PS01124">
    <property type="entry name" value="HTH_ARAC_FAMILY_2"/>
    <property type="match status" value="1"/>
</dbReference>
<evidence type="ECO:0000256" key="1">
    <source>
        <dbReference type="ARBA" id="ARBA00023015"/>
    </source>
</evidence>
<keyword evidence="1" id="KW-0805">Transcription regulation</keyword>
<dbReference type="Pfam" id="PF12833">
    <property type="entry name" value="HTH_18"/>
    <property type="match status" value="1"/>
</dbReference>
<keyword evidence="2" id="KW-0238">DNA-binding</keyword>
<dbReference type="Gene3D" id="1.10.10.60">
    <property type="entry name" value="Homeodomain-like"/>
    <property type="match status" value="1"/>
</dbReference>
<evidence type="ECO:0000256" key="2">
    <source>
        <dbReference type="ARBA" id="ARBA00023125"/>
    </source>
</evidence>
<name>A0ABU4KG82_9ACTN</name>
<protein>
    <submittedName>
        <fullName evidence="5">AraC family transcriptional regulator</fullName>
    </submittedName>
</protein>
<dbReference type="EMBL" id="JAWJZF010000504">
    <property type="protein sequence ID" value="MDX2296773.1"/>
    <property type="molecule type" value="Genomic_DNA"/>
</dbReference>
<gene>
    <name evidence="5" type="ORF">R2363_31950</name>
</gene>
<evidence type="ECO:0000313" key="5">
    <source>
        <dbReference type="EMBL" id="MDX2296773.1"/>
    </source>
</evidence>
<reference evidence="5 6" key="1">
    <citation type="submission" date="2023-10" db="EMBL/GenBank/DDBJ databases">
        <authorList>
            <person name="Wang X.X."/>
        </authorList>
    </citation>
    <scope>NUCLEOTIDE SEQUENCE [LARGE SCALE GENOMIC DNA]</scope>
    <source>
        <strain evidence="5 6">NBRC 12816</strain>
    </source>
</reference>
<dbReference type="InterPro" id="IPR009057">
    <property type="entry name" value="Homeodomain-like_sf"/>
</dbReference>
<dbReference type="SUPFAM" id="SSF46689">
    <property type="entry name" value="Homeodomain-like"/>
    <property type="match status" value="2"/>
</dbReference>
<evidence type="ECO:0000259" key="4">
    <source>
        <dbReference type="PROSITE" id="PS01124"/>
    </source>
</evidence>
<comment type="caution">
    <text evidence="5">The sequence shown here is derived from an EMBL/GenBank/DDBJ whole genome shotgun (WGS) entry which is preliminary data.</text>
</comment>